<keyword evidence="7 9" id="KW-1133">Transmembrane helix</keyword>
<dbReference type="Gene3D" id="1.20.1560.10">
    <property type="entry name" value="ABC transporter type 1, transmembrane domain"/>
    <property type="match status" value="1"/>
</dbReference>
<dbReference type="PANTHER" id="PTHR24221:SF213">
    <property type="entry name" value="ABC MULTIDRUG TRANSPORTER (EUROFUNG)"/>
    <property type="match status" value="1"/>
</dbReference>
<dbReference type="GO" id="GO:0005737">
    <property type="term" value="C:cytoplasm"/>
    <property type="evidence" value="ECO:0007669"/>
    <property type="project" value="UniProtKB-ARBA"/>
</dbReference>
<dbReference type="PROSITE" id="PS50929">
    <property type="entry name" value="ABC_TM1F"/>
    <property type="match status" value="1"/>
</dbReference>
<dbReference type="OMA" id="MRGIYYQ"/>
<keyword evidence="4 9" id="KW-0812">Transmembrane</keyword>
<protein>
    <submittedName>
        <fullName evidence="12">WGS project CABT00000000 data, contig 2.29</fullName>
    </submittedName>
</protein>
<dbReference type="SUPFAM" id="SSF52540">
    <property type="entry name" value="P-loop containing nucleoside triphosphate hydrolases"/>
    <property type="match status" value="2"/>
</dbReference>
<feature type="transmembrane region" description="Helical" evidence="9">
    <location>
        <begin position="331"/>
        <end position="350"/>
    </location>
</feature>
<evidence type="ECO:0000256" key="4">
    <source>
        <dbReference type="ARBA" id="ARBA00022692"/>
    </source>
</evidence>
<evidence type="ECO:0000256" key="5">
    <source>
        <dbReference type="ARBA" id="ARBA00022741"/>
    </source>
</evidence>
<evidence type="ECO:0000256" key="9">
    <source>
        <dbReference type="SAM" id="Phobius"/>
    </source>
</evidence>
<keyword evidence="8 9" id="KW-0472">Membrane</keyword>
<name>F7W552_SORMK</name>
<keyword evidence="5" id="KW-0547">Nucleotide-binding</keyword>
<dbReference type="GO" id="GO:0005524">
    <property type="term" value="F:ATP binding"/>
    <property type="evidence" value="ECO:0007669"/>
    <property type="project" value="UniProtKB-KW"/>
</dbReference>
<dbReference type="GO" id="GO:0016020">
    <property type="term" value="C:membrane"/>
    <property type="evidence" value="ECO:0007669"/>
    <property type="project" value="UniProtKB-SubCell"/>
</dbReference>
<dbReference type="CDD" id="cd03249">
    <property type="entry name" value="ABC_MTABC3_MDL1_MDL2"/>
    <property type="match status" value="1"/>
</dbReference>
<dbReference type="Gene3D" id="3.40.50.300">
    <property type="entry name" value="P-loop containing nucleotide triphosphate hydrolases"/>
    <property type="match status" value="2"/>
</dbReference>
<dbReference type="InterPro" id="IPR011527">
    <property type="entry name" value="ABC1_TM_dom"/>
</dbReference>
<dbReference type="InterPro" id="IPR027417">
    <property type="entry name" value="P-loop_NTPase"/>
</dbReference>
<evidence type="ECO:0000259" key="10">
    <source>
        <dbReference type="PROSITE" id="PS50893"/>
    </source>
</evidence>
<comment type="subcellular location">
    <subcellularLocation>
        <location evidence="1">Membrane</location>
        <topology evidence="1">Multi-pass membrane protein</topology>
    </subcellularLocation>
</comment>
<dbReference type="InParanoid" id="F7W552"/>
<feature type="domain" description="ABC transporter" evidence="10">
    <location>
        <begin position="5"/>
        <end position="218"/>
    </location>
</feature>
<evidence type="ECO:0000256" key="3">
    <source>
        <dbReference type="ARBA" id="ARBA00022448"/>
    </source>
</evidence>
<dbReference type="InterPro" id="IPR017871">
    <property type="entry name" value="ABC_transporter-like_CS"/>
</dbReference>
<evidence type="ECO:0000256" key="7">
    <source>
        <dbReference type="ARBA" id="ARBA00022989"/>
    </source>
</evidence>
<evidence type="ECO:0000256" key="6">
    <source>
        <dbReference type="ARBA" id="ARBA00022840"/>
    </source>
</evidence>
<dbReference type="HOGENOM" id="CLU_000604_84_3_1"/>
<dbReference type="SUPFAM" id="SSF90123">
    <property type="entry name" value="ABC transporter transmembrane region"/>
    <property type="match status" value="1"/>
</dbReference>
<evidence type="ECO:0000256" key="2">
    <source>
        <dbReference type="ARBA" id="ARBA00007577"/>
    </source>
</evidence>
<dbReference type="VEuPathDB" id="FungiDB:SMAC_07938"/>
<keyword evidence="3" id="KW-0813">Transport</keyword>
<dbReference type="Pfam" id="PF00005">
    <property type="entry name" value="ABC_tran"/>
    <property type="match status" value="2"/>
</dbReference>
<comment type="similarity">
    <text evidence="2">Belongs to the ABC transporter superfamily. ABCB family. Multidrug resistance exporter (TC 3.A.1.201) subfamily.</text>
</comment>
<dbReference type="eggNOG" id="KOG0055">
    <property type="taxonomic scope" value="Eukaryota"/>
</dbReference>
<organism evidence="12 13">
    <name type="scientific">Sordaria macrospora (strain ATCC MYA-333 / DSM 997 / K(L3346) / K-hell)</name>
    <dbReference type="NCBI Taxonomy" id="771870"/>
    <lineage>
        <taxon>Eukaryota</taxon>
        <taxon>Fungi</taxon>
        <taxon>Dikarya</taxon>
        <taxon>Ascomycota</taxon>
        <taxon>Pezizomycotina</taxon>
        <taxon>Sordariomycetes</taxon>
        <taxon>Sordariomycetidae</taxon>
        <taxon>Sordariales</taxon>
        <taxon>Sordariaceae</taxon>
        <taxon>Sordaria</taxon>
    </lineage>
</organism>
<accession>F7W552</accession>
<feature type="domain" description="ABC transmembrane type-1" evidence="11">
    <location>
        <begin position="388"/>
        <end position="491"/>
    </location>
</feature>
<keyword evidence="13" id="KW-1185">Reference proteome</keyword>
<dbReference type="Proteomes" id="UP000001881">
    <property type="component" value="Unassembled WGS sequence"/>
</dbReference>
<reference evidence="12 13" key="1">
    <citation type="journal article" date="2010" name="PLoS Genet.">
        <title>De novo assembly of a 40 Mb eukaryotic genome from short sequence reads: Sordaria macrospora, a model organism for fungal morphogenesis.</title>
        <authorList>
            <person name="Nowrousian M."/>
            <person name="Stajich J."/>
            <person name="Chu M."/>
            <person name="Engh I."/>
            <person name="Espagne E."/>
            <person name="Halliday K."/>
            <person name="Kamerewerd J."/>
            <person name="Kempken F."/>
            <person name="Knab B."/>
            <person name="Kuo H.C."/>
            <person name="Osiewacz H.D."/>
            <person name="Poeggeler S."/>
            <person name="Read N."/>
            <person name="Seiler S."/>
            <person name="Smith K."/>
            <person name="Zickler D."/>
            <person name="Kueck U."/>
            <person name="Freitag M."/>
        </authorList>
    </citation>
    <scope>NUCLEOTIDE SEQUENCE [LARGE SCALE GENOMIC DNA]</scope>
    <source>
        <strain evidence="13">ATCC MYA-333 / DSM 997 / K(L3346) / K-hell</strain>
        <tissue evidence="12">Mycelium</tissue>
    </source>
</reference>
<dbReference type="Pfam" id="PF00664">
    <property type="entry name" value="ABC_membrane"/>
    <property type="match status" value="1"/>
</dbReference>
<keyword evidence="6" id="KW-0067">ATP-binding</keyword>
<evidence type="ECO:0000256" key="1">
    <source>
        <dbReference type="ARBA" id="ARBA00004141"/>
    </source>
</evidence>
<feature type="transmembrane region" description="Helical" evidence="9">
    <location>
        <begin position="445"/>
        <end position="468"/>
    </location>
</feature>
<feature type="domain" description="ABC transporter" evidence="10">
    <location>
        <begin position="546"/>
        <end position="783"/>
    </location>
</feature>
<evidence type="ECO:0000313" key="13">
    <source>
        <dbReference type="Proteomes" id="UP000001881"/>
    </source>
</evidence>
<gene>
    <name evidence="12" type="ORF">SMAC_07938</name>
</gene>
<dbReference type="SMART" id="SM00382">
    <property type="entry name" value="AAA"/>
    <property type="match status" value="2"/>
</dbReference>
<evidence type="ECO:0000313" key="12">
    <source>
        <dbReference type="EMBL" id="CCC12640.1"/>
    </source>
</evidence>
<dbReference type="InterPro" id="IPR003593">
    <property type="entry name" value="AAA+_ATPase"/>
</dbReference>
<evidence type="ECO:0000256" key="8">
    <source>
        <dbReference type="ARBA" id="ARBA00023136"/>
    </source>
</evidence>
<feature type="transmembrane region" description="Helical" evidence="9">
    <location>
        <begin position="289"/>
        <end position="311"/>
    </location>
</feature>
<dbReference type="CDD" id="cd18578">
    <property type="entry name" value="ABC_6TM_Pgp_ABCB1_D2_like"/>
    <property type="match status" value="1"/>
</dbReference>
<dbReference type="FunFam" id="3.40.50.300:FF:000604">
    <property type="entry name" value="ABC transporter B family member 28"/>
    <property type="match status" value="1"/>
</dbReference>
<dbReference type="InterPro" id="IPR039421">
    <property type="entry name" value="Type_1_exporter"/>
</dbReference>
<evidence type="ECO:0000259" key="11">
    <source>
        <dbReference type="PROSITE" id="PS50929"/>
    </source>
</evidence>
<comment type="caution">
    <text evidence="12">The sequence shown here is derived from an EMBL/GenBank/DDBJ whole genome shotgun (WGS) entry which is preliminary data.</text>
</comment>
<sequence>MSPIIALQQAPVQFSIYAEREKKSLLWRNGLVEVGGRPLREIDLKWWRTQIGLVQQEPFLFNSSIYQNVEFGLIGTEWENADLETKKELVKQACKESFADEFISRLPEGYSTVVGDAGIKLSGGQRQRIAIARSIVKRPKILILDEATSSIDVRGEKVVQAALEKVSKDRTTIVIAHRLGTIKKADNIIVLRKGQAVQQGTHSDLMADEGGAYWTLATAQKLVMDSTDLDELPSDLSDKLEVTEYDTPTADSASTMMRTSASVGEKPRTTGGMRNYMLLLSEQKKHWKWYIVLILSAIGGGASQPISAYLFATEITLFQSWGPWLPGLAGFWSLMFVMLAILVAISYFALGWSSSTIAFSIGFFDADDHSFLNAAHRSSSFFRIRYEARFEKMNNEVFAESAKFATESITAFRTVSALTLEDTILKRYETLLCEHVKNSFGKSSWVTLLFAVADSIALLCMAFVLWYGGSLMLKGEYLPFQYMIVYIAVLQGGLGAGQWLSYGPNVAKASVAADRILEMRANGQETGTPPPLDRGSMEDGDSGVKVEFRNVRFKYPTRDVPVLNGLDLTIEKNQFAAIVGPSGCGKTTVVSALERFYSADSGQILYNGTDISAVSLEDYRRDISLVSQEPNLFDGTIRENILLGVNTDTTTEEQVQQACRDAEIHEFIMSLPDGYNTEIGSRGVTLSGGQKQRFAIARALIRNPRLLLLDEATSNLDGDTERAVQAVFERTRKNRTIIMVAHRLATIQNADIIFVLGDGRVLEKGNHATLLKMRGIYYQMCHAQALDR</sequence>
<feature type="transmembrane region" description="Helical" evidence="9">
    <location>
        <begin position="480"/>
        <end position="500"/>
    </location>
</feature>
<dbReference type="GO" id="GO:0016887">
    <property type="term" value="F:ATP hydrolysis activity"/>
    <property type="evidence" value="ECO:0007669"/>
    <property type="project" value="InterPro"/>
</dbReference>
<dbReference type="FunFam" id="3.40.50.300:FF:000913">
    <property type="entry name" value="ABC multidrug transporter SitT"/>
    <property type="match status" value="1"/>
</dbReference>
<dbReference type="InterPro" id="IPR036640">
    <property type="entry name" value="ABC1_TM_sf"/>
</dbReference>
<dbReference type="OrthoDB" id="6500128at2759"/>
<dbReference type="PROSITE" id="PS50893">
    <property type="entry name" value="ABC_TRANSPORTER_2"/>
    <property type="match status" value="2"/>
</dbReference>
<dbReference type="PANTHER" id="PTHR24221">
    <property type="entry name" value="ATP-BINDING CASSETTE SUB-FAMILY B"/>
    <property type="match status" value="1"/>
</dbReference>
<proteinExistence type="inferred from homology"/>
<dbReference type="GO" id="GO:0140359">
    <property type="term" value="F:ABC-type transporter activity"/>
    <property type="evidence" value="ECO:0007669"/>
    <property type="project" value="InterPro"/>
</dbReference>
<dbReference type="AlphaFoldDB" id="F7W552"/>
<dbReference type="InterPro" id="IPR003439">
    <property type="entry name" value="ABC_transporter-like_ATP-bd"/>
</dbReference>
<dbReference type="EMBL" id="CABT02000029">
    <property type="protein sequence ID" value="CCC12640.1"/>
    <property type="molecule type" value="Genomic_DNA"/>
</dbReference>
<dbReference type="PROSITE" id="PS00211">
    <property type="entry name" value="ABC_TRANSPORTER_1"/>
    <property type="match status" value="2"/>
</dbReference>